<keyword evidence="2" id="KW-0238">DNA-binding</keyword>
<accession>A0AA86T421</accession>
<dbReference type="InterPro" id="IPR000595">
    <property type="entry name" value="cNMP-bd_dom"/>
</dbReference>
<evidence type="ECO:0000256" key="3">
    <source>
        <dbReference type="ARBA" id="ARBA00023163"/>
    </source>
</evidence>
<dbReference type="EMBL" id="OX365700">
    <property type="protein sequence ID" value="CAI4031654.1"/>
    <property type="molecule type" value="Genomic_DNA"/>
</dbReference>
<evidence type="ECO:0000313" key="7">
    <source>
        <dbReference type="EMBL" id="CAI4031654.1"/>
    </source>
</evidence>
<dbReference type="InterPro" id="IPR036390">
    <property type="entry name" value="WH_DNA-bd_sf"/>
</dbReference>
<dbReference type="AlphaFoldDB" id="A0AA86T421"/>
<gene>
    <name evidence="6" type="ORF">DNFV4_02069</name>
    <name evidence="7" type="ORF">DNFV4_02073</name>
</gene>
<dbReference type="Proteomes" id="UP001179121">
    <property type="component" value="Chromosome"/>
</dbReference>
<sequence length="222" mass="24635">MNLPQELMQRTLSALKAACAFRRHLLKHGGAIHITSTAKKFYAVEKGFVRLTSIQSTGRQVTRVLLGRGALFGELPFVPNLEMLEEVALANGPTAVLEFDCLSAERAMQSSLELQRLLIEALGAQLQILSRRLQWQQTDPLEKRVAMVLYDLMCFGGTPCGHGPGYAMDIRLTHEELAEIVGAARPSVSAVLGKLHQKELISSTRSYLCIRSLERLKHQLSQ</sequence>
<keyword evidence="8" id="KW-1185">Reference proteome</keyword>
<dbReference type="GO" id="GO:0003677">
    <property type="term" value="F:DNA binding"/>
    <property type="evidence" value="ECO:0007669"/>
    <property type="project" value="UniProtKB-KW"/>
</dbReference>
<dbReference type="GO" id="GO:0006355">
    <property type="term" value="P:regulation of DNA-templated transcription"/>
    <property type="evidence" value="ECO:0007669"/>
    <property type="project" value="InterPro"/>
</dbReference>
<dbReference type="PROSITE" id="PS51063">
    <property type="entry name" value="HTH_CRP_2"/>
    <property type="match status" value="1"/>
</dbReference>
<dbReference type="Pfam" id="PF00027">
    <property type="entry name" value="cNMP_binding"/>
    <property type="match status" value="1"/>
</dbReference>
<keyword evidence="1" id="KW-0805">Transcription regulation</keyword>
<dbReference type="EMBL" id="OX365700">
    <property type="protein sequence ID" value="CAI4031650.1"/>
    <property type="molecule type" value="Genomic_DNA"/>
</dbReference>
<evidence type="ECO:0000313" key="8">
    <source>
        <dbReference type="Proteomes" id="UP001179121"/>
    </source>
</evidence>
<feature type="domain" description="HTH crp-type" evidence="5">
    <location>
        <begin position="139"/>
        <end position="214"/>
    </location>
</feature>
<evidence type="ECO:0000259" key="4">
    <source>
        <dbReference type="PROSITE" id="PS50042"/>
    </source>
</evidence>
<dbReference type="InterPro" id="IPR012318">
    <property type="entry name" value="HTH_CRP"/>
</dbReference>
<dbReference type="KEGG" id="nti:DNFV4_02069"/>
<dbReference type="RefSeq" id="WP_289268510.1">
    <property type="nucleotide sequence ID" value="NZ_OX365700.1"/>
</dbReference>
<evidence type="ECO:0000259" key="5">
    <source>
        <dbReference type="PROSITE" id="PS51063"/>
    </source>
</evidence>
<evidence type="ECO:0000313" key="6">
    <source>
        <dbReference type="EMBL" id="CAI4031650.1"/>
    </source>
</evidence>
<reference evidence="6" key="1">
    <citation type="submission" date="2022-10" db="EMBL/GenBank/DDBJ databases">
        <authorList>
            <person name="Koch H."/>
        </authorList>
    </citation>
    <scope>NUCLEOTIDE SEQUENCE</scope>
    <source>
        <strain evidence="6">DNF</strain>
    </source>
</reference>
<protein>
    <submittedName>
        <fullName evidence="6">Regulatory protein Crp</fullName>
    </submittedName>
</protein>
<evidence type="ECO:0000256" key="1">
    <source>
        <dbReference type="ARBA" id="ARBA00023015"/>
    </source>
</evidence>
<keyword evidence="3" id="KW-0804">Transcription</keyword>
<organism evidence="6 8">
    <name type="scientific">Nitrospira tepida</name>
    <dbReference type="NCBI Taxonomy" id="2973512"/>
    <lineage>
        <taxon>Bacteria</taxon>
        <taxon>Pseudomonadati</taxon>
        <taxon>Nitrospirota</taxon>
        <taxon>Nitrospiria</taxon>
        <taxon>Nitrospirales</taxon>
        <taxon>Nitrospiraceae</taxon>
        <taxon>Nitrospira</taxon>
    </lineage>
</organism>
<name>A0AA86T421_9BACT</name>
<feature type="domain" description="Cyclic nucleotide-binding" evidence="4">
    <location>
        <begin position="1"/>
        <end position="125"/>
    </location>
</feature>
<dbReference type="SUPFAM" id="SSF51206">
    <property type="entry name" value="cAMP-binding domain-like"/>
    <property type="match status" value="1"/>
</dbReference>
<dbReference type="Pfam" id="PF13545">
    <property type="entry name" value="HTH_Crp_2"/>
    <property type="match status" value="1"/>
</dbReference>
<dbReference type="SMART" id="SM00419">
    <property type="entry name" value="HTH_CRP"/>
    <property type="match status" value="1"/>
</dbReference>
<dbReference type="InterPro" id="IPR014710">
    <property type="entry name" value="RmlC-like_jellyroll"/>
</dbReference>
<proteinExistence type="predicted"/>
<dbReference type="PROSITE" id="PS50042">
    <property type="entry name" value="CNMP_BINDING_3"/>
    <property type="match status" value="1"/>
</dbReference>
<dbReference type="InterPro" id="IPR018490">
    <property type="entry name" value="cNMP-bd_dom_sf"/>
</dbReference>
<evidence type="ECO:0000256" key="2">
    <source>
        <dbReference type="ARBA" id="ARBA00023125"/>
    </source>
</evidence>
<dbReference type="SUPFAM" id="SSF46785">
    <property type="entry name" value="Winged helix' DNA-binding domain"/>
    <property type="match status" value="1"/>
</dbReference>
<dbReference type="Gene3D" id="2.60.120.10">
    <property type="entry name" value="Jelly Rolls"/>
    <property type="match status" value="1"/>
</dbReference>
<dbReference type="KEGG" id="nti:DNFV4_02073"/>